<comment type="caution">
    <text evidence="1">The sequence shown here is derived from an EMBL/GenBank/DDBJ whole genome shotgun (WGS) entry which is preliminary data.</text>
</comment>
<evidence type="ECO:0000313" key="1">
    <source>
        <dbReference type="EMBL" id="KAI7988714.1"/>
    </source>
</evidence>
<keyword evidence="2" id="KW-1185">Reference proteome</keyword>
<accession>A0ACC0FK49</accession>
<gene>
    <name evidence="1" type="ORF">LOK49_LG13G01564</name>
</gene>
<evidence type="ECO:0000313" key="2">
    <source>
        <dbReference type="Proteomes" id="UP001060215"/>
    </source>
</evidence>
<reference evidence="1 2" key="1">
    <citation type="journal article" date="2022" name="Plant J.">
        <title>Chromosome-level genome of Camellia lanceoleosa provides a valuable resource for understanding genome evolution and self-incompatibility.</title>
        <authorList>
            <person name="Gong W."/>
            <person name="Xiao S."/>
            <person name="Wang L."/>
            <person name="Liao Z."/>
            <person name="Chang Y."/>
            <person name="Mo W."/>
            <person name="Hu G."/>
            <person name="Li W."/>
            <person name="Zhao G."/>
            <person name="Zhu H."/>
            <person name="Hu X."/>
            <person name="Ji K."/>
            <person name="Xiang X."/>
            <person name="Song Q."/>
            <person name="Yuan D."/>
            <person name="Jin S."/>
            <person name="Zhang L."/>
        </authorList>
    </citation>
    <scope>NUCLEOTIDE SEQUENCE [LARGE SCALE GENOMIC DNA]</scope>
    <source>
        <strain evidence="1">SQ_2022a</strain>
    </source>
</reference>
<dbReference type="Proteomes" id="UP001060215">
    <property type="component" value="Chromosome 14"/>
</dbReference>
<organism evidence="1 2">
    <name type="scientific">Camellia lanceoleosa</name>
    <dbReference type="NCBI Taxonomy" id="1840588"/>
    <lineage>
        <taxon>Eukaryota</taxon>
        <taxon>Viridiplantae</taxon>
        <taxon>Streptophyta</taxon>
        <taxon>Embryophyta</taxon>
        <taxon>Tracheophyta</taxon>
        <taxon>Spermatophyta</taxon>
        <taxon>Magnoliopsida</taxon>
        <taxon>eudicotyledons</taxon>
        <taxon>Gunneridae</taxon>
        <taxon>Pentapetalae</taxon>
        <taxon>asterids</taxon>
        <taxon>Ericales</taxon>
        <taxon>Theaceae</taxon>
        <taxon>Camellia</taxon>
    </lineage>
</organism>
<protein>
    <submittedName>
        <fullName evidence="1">Ethylene-responsive transcription factor 5</fullName>
    </submittedName>
</protein>
<proteinExistence type="predicted"/>
<dbReference type="EMBL" id="CM045771">
    <property type="protein sequence ID" value="KAI7988714.1"/>
    <property type="molecule type" value="Genomic_DNA"/>
</dbReference>
<sequence>MATPVEIWDLELIEQHLLGEVSPVESFVSVQTEGSSSQSDSFCSQTLSCDSTITISDYLNSNKVENTEIIDFVTDSINFDQNDFFGFESKPQIIDLRRPEEMNSSNQSSSRSSFSERKPSLKIDLAPVKKIEWLEFGEPSKPAFSIEKSLNTEERKHYRGVRQRPWGKFAAEIRDPKRRGCRVWLGTFDTAMEAAKAYDRAAFKMRGSKAILNFPLEVGKWRRSPNSASAPSSTASKAENGGAKRQREVEEQTEERSVKKERLPESDASVVSSEASSPLTLSCWTALWDQNANAFDTATNVQTEGSSSQSYSFCSQTLSSDSTIAISDYLDSNQVNNTQNFDFVHNSINFEQNQFNYFGFESKPQIIDLTTPKPVNLNTKTGPRSSISECKPSLKIDLALVKKFEWLDFSQPTKPAVSEEKPFSRHYRGVRQRRWGKFAAEIRDPTRRGSRVWLGTFDTAIDAAKAYDRAAFKMRGSKAILNFPLEVGNWRHSSSAGTKRRREVEEQTEERSVKKERLPESVASVVSSEASCCLTPSSWTALWDQNADGIFDAALLSPLSLHPLLGYSQVMVI</sequence>
<name>A0ACC0FK49_9ERIC</name>